<dbReference type="EMBL" id="CM026424">
    <property type="protein sequence ID" value="KAG0580170.1"/>
    <property type="molecule type" value="Genomic_DNA"/>
</dbReference>
<evidence type="ECO:0008006" key="4">
    <source>
        <dbReference type="Google" id="ProtNLM"/>
    </source>
</evidence>
<sequence>MGTRVVLNLLLHCVRWVLAIGLSAPWSHWLRSQRSPELSFDIESGRSIFNCNSLSMEHQLIVNRKLFRVLSSALGWKIHALLGSLTFSFP</sequence>
<protein>
    <recommendedName>
        <fullName evidence="4">Secreted protein</fullName>
    </recommendedName>
</protein>
<evidence type="ECO:0000313" key="2">
    <source>
        <dbReference type="EMBL" id="KAG0580170.1"/>
    </source>
</evidence>
<evidence type="ECO:0000256" key="1">
    <source>
        <dbReference type="SAM" id="SignalP"/>
    </source>
</evidence>
<accession>A0A8T0I8W4</accession>
<comment type="caution">
    <text evidence="2">The sequence shown here is derived from an EMBL/GenBank/DDBJ whole genome shotgun (WGS) entry which is preliminary data.</text>
</comment>
<evidence type="ECO:0000313" key="3">
    <source>
        <dbReference type="Proteomes" id="UP000822688"/>
    </source>
</evidence>
<name>A0A8T0I8W4_CERPU</name>
<keyword evidence="1" id="KW-0732">Signal</keyword>
<organism evidence="2 3">
    <name type="scientific">Ceratodon purpureus</name>
    <name type="common">Fire moss</name>
    <name type="synonym">Dicranum purpureum</name>
    <dbReference type="NCBI Taxonomy" id="3225"/>
    <lineage>
        <taxon>Eukaryota</taxon>
        <taxon>Viridiplantae</taxon>
        <taxon>Streptophyta</taxon>
        <taxon>Embryophyta</taxon>
        <taxon>Bryophyta</taxon>
        <taxon>Bryophytina</taxon>
        <taxon>Bryopsida</taxon>
        <taxon>Dicranidae</taxon>
        <taxon>Pseudoditrichales</taxon>
        <taxon>Ditrichaceae</taxon>
        <taxon>Ceratodon</taxon>
    </lineage>
</organism>
<dbReference type="Proteomes" id="UP000822688">
    <property type="component" value="Chromosome 4"/>
</dbReference>
<dbReference type="AlphaFoldDB" id="A0A8T0I8W4"/>
<proteinExistence type="predicted"/>
<reference evidence="2" key="1">
    <citation type="submission" date="2020-06" db="EMBL/GenBank/DDBJ databases">
        <title>WGS assembly of Ceratodon purpureus strain R40.</title>
        <authorList>
            <person name="Carey S.B."/>
            <person name="Jenkins J."/>
            <person name="Shu S."/>
            <person name="Lovell J.T."/>
            <person name="Sreedasyam A."/>
            <person name="Maumus F."/>
            <person name="Tiley G.P."/>
            <person name="Fernandez-Pozo N."/>
            <person name="Barry K."/>
            <person name="Chen C."/>
            <person name="Wang M."/>
            <person name="Lipzen A."/>
            <person name="Daum C."/>
            <person name="Saski C.A."/>
            <person name="Payton A.C."/>
            <person name="Mcbreen J.C."/>
            <person name="Conrad R.E."/>
            <person name="Kollar L.M."/>
            <person name="Olsson S."/>
            <person name="Huttunen S."/>
            <person name="Landis J.B."/>
            <person name="Wickett N.J."/>
            <person name="Johnson M.G."/>
            <person name="Rensing S.A."/>
            <person name="Grimwood J."/>
            <person name="Schmutz J."/>
            <person name="Mcdaniel S.F."/>
        </authorList>
    </citation>
    <scope>NUCLEOTIDE SEQUENCE</scope>
    <source>
        <strain evidence="2">R40</strain>
    </source>
</reference>
<gene>
    <name evidence="2" type="ORF">KC19_4G153300</name>
</gene>
<feature type="signal peptide" evidence="1">
    <location>
        <begin position="1"/>
        <end position="19"/>
    </location>
</feature>
<feature type="chain" id="PRO_5035782949" description="Secreted protein" evidence="1">
    <location>
        <begin position="20"/>
        <end position="90"/>
    </location>
</feature>
<keyword evidence="3" id="KW-1185">Reference proteome</keyword>